<evidence type="ECO:0000256" key="1">
    <source>
        <dbReference type="SAM" id="MobiDB-lite"/>
    </source>
</evidence>
<name>A0A077ZZS2_STYLE</name>
<dbReference type="InParanoid" id="A0A077ZZS2"/>
<feature type="region of interest" description="Disordered" evidence="1">
    <location>
        <begin position="230"/>
        <end position="373"/>
    </location>
</feature>
<organism evidence="2 3">
    <name type="scientific">Stylonychia lemnae</name>
    <name type="common">Ciliate</name>
    <dbReference type="NCBI Taxonomy" id="5949"/>
    <lineage>
        <taxon>Eukaryota</taxon>
        <taxon>Sar</taxon>
        <taxon>Alveolata</taxon>
        <taxon>Ciliophora</taxon>
        <taxon>Intramacronucleata</taxon>
        <taxon>Spirotrichea</taxon>
        <taxon>Stichotrichia</taxon>
        <taxon>Sporadotrichida</taxon>
        <taxon>Oxytrichidae</taxon>
        <taxon>Stylonychinae</taxon>
        <taxon>Stylonychia</taxon>
    </lineage>
</organism>
<feature type="compositionally biased region" description="Polar residues" evidence="1">
    <location>
        <begin position="1"/>
        <end position="24"/>
    </location>
</feature>
<protein>
    <submittedName>
        <fullName evidence="2">Uncharacterized protein</fullName>
    </submittedName>
</protein>
<reference evidence="2 3" key="1">
    <citation type="submission" date="2014-06" db="EMBL/GenBank/DDBJ databases">
        <authorList>
            <person name="Swart Estienne"/>
        </authorList>
    </citation>
    <scope>NUCLEOTIDE SEQUENCE [LARGE SCALE GENOMIC DNA]</scope>
    <source>
        <strain evidence="2 3">130c</strain>
    </source>
</reference>
<dbReference type="EMBL" id="CCKQ01002926">
    <property type="protein sequence ID" value="CDW74023.1"/>
    <property type="molecule type" value="Genomic_DNA"/>
</dbReference>
<feature type="compositionally biased region" description="Low complexity" evidence="1">
    <location>
        <begin position="25"/>
        <end position="46"/>
    </location>
</feature>
<feature type="region of interest" description="Disordered" evidence="1">
    <location>
        <begin position="1"/>
        <end position="47"/>
    </location>
</feature>
<feature type="compositionally biased region" description="Polar residues" evidence="1">
    <location>
        <begin position="267"/>
        <end position="285"/>
    </location>
</feature>
<sequence>MPRTTADTKSTNSGRYEKQATISPKNESQNNSSKAKNKGSNNSTNKQYNQQLLFQLNPKQIKPSSHIQKHIVQEETNEEDEPGISAVENDSPIKMYLHESQHERSKTEQELQSSLSPRLQQKQELQTKYSKFSSSELQQILTKKSQSRMTRNQMNQTNNKFRVHYKHQTNNSLNLSKINDLDPKDIESIKLELINDQFAKRSQNNANNGNFAHSQDFSILMRRTQYNRSQLERNSKSYMTSNSEIDKPINNLKSSNDPNKKKESHISRNQPRIINKSLNMNSDIQSPYFDEENKNLSRNNPNNDKKFHTYQLNSNSEYDEPVQRQSRKFQQQNEQPKSDYNPSSDANNAVPKKPKFINGKNYPSVNIKNYQDK</sequence>
<feature type="region of interest" description="Disordered" evidence="1">
    <location>
        <begin position="100"/>
        <end position="126"/>
    </location>
</feature>
<proteinExistence type="predicted"/>
<gene>
    <name evidence="2" type="primary">Contig7330.g7829</name>
    <name evidence="2" type="ORF">STYLEM_3015</name>
</gene>
<feature type="compositionally biased region" description="Polar residues" evidence="1">
    <location>
        <begin position="328"/>
        <end position="347"/>
    </location>
</feature>
<feature type="region of interest" description="Disordered" evidence="1">
    <location>
        <begin position="63"/>
        <end position="86"/>
    </location>
</feature>
<feature type="compositionally biased region" description="Basic and acidic residues" evidence="1">
    <location>
        <begin position="100"/>
        <end position="109"/>
    </location>
</feature>
<dbReference type="AlphaFoldDB" id="A0A077ZZS2"/>
<keyword evidence="3" id="KW-1185">Reference proteome</keyword>
<dbReference type="Proteomes" id="UP000039865">
    <property type="component" value="Unassembled WGS sequence"/>
</dbReference>
<feature type="compositionally biased region" description="Polar residues" evidence="1">
    <location>
        <begin position="361"/>
        <end position="373"/>
    </location>
</feature>
<evidence type="ECO:0000313" key="2">
    <source>
        <dbReference type="EMBL" id="CDW74023.1"/>
    </source>
</evidence>
<evidence type="ECO:0000313" key="3">
    <source>
        <dbReference type="Proteomes" id="UP000039865"/>
    </source>
</evidence>
<accession>A0A077ZZS2</accession>
<feature type="compositionally biased region" description="Polar residues" evidence="1">
    <location>
        <begin position="110"/>
        <end position="126"/>
    </location>
</feature>